<organism evidence="1 2">
    <name type="scientific">Capnocytophaga ochracea</name>
    <dbReference type="NCBI Taxonomy" id="1018"/>
    <lineage>
        <taxon>Bacteria</taxon>
        <taxon>Pseudomonadati</taxon>
        <taxon>Bacteroidota</taxon>
        <taxon>Flavobacteriia</taxon>
        <taxon>Flavobacteriales</taxon>
        <taxon>Flavobacteriaceae</taxon>
        <taxon>Capnocytophaga</taxon>
    </lineage>
</organism>
<accession>A0AA46W5U7</accession>
<name>A0AA46W5U7_CAPOC</name>
<dbReference type="SUPFAM" id="SSF49464">
    <property type="entry name" value="Carboxypeptidase regulatory domain-like"/>
    <property type="match status" value="1"/>
</dbReference>
<reference evidence="1" key="1">
    <citation type="submission" date="2022-10" db="EMBL/GenBank/DDBJ databases">
        <title>Complete genome sequence of Capnocytophaga ochracea KCOM 2812 isolated from actinomycosis lesion.</title>
        <authorList>
            <person name="Kook J.-K."/>
            <person name="Park S.-N."/>
            <person name="Lim Y.K."/>
        </authorList>
    </citation>
    <scope>NUCLEOTIDE SEQUENCE</scope>
    <source>
        <strain evidence="1">KCOM 28121</strain>
    </source>
</reference>
<gene>
    <name evidence="1" type="ORF">OL231_06525</name>
</gene>
<evidence type="ECO:0000313" key="1">
    <source>
        <dbReference type="EMBL" id="UZD39847.1"/>
    </source>
</evidence>
<sequence>MKKLFLLSIIFPYIIYSQNLKGVISNTEGETIEYVNIGIVGTHKGTISDAHGNFSLEKLQPKPTDSIYFSHISYKYKSLLAKDIKDKVVLQEANIVLPETTVKIKAPKIRTLKGKGLPTIVTMISTQKGRELSTKNETEGITDEVGDFITLKKDTQLTEFELSVNKNTFQKAIFRIEVYQSNKEHNIFIPLTKKPIYISIPYSKKKQNIVQKFSIFAPKGTIWVALRWVDGEGDKDASVEFRAVSSFGWMRYGNEVERFPLGLGIPFSIKGYEYEVVE</sequence>
<proteinExistence type="predicted"/>
<evidence type="ECO:0000313" key="2">
    <source>
        <dbReference type="Proteomes" id="UP001163262"/>
    </source>
</evidence>
<dbReference type="GO" id="GO:0004180">
    <property type="term" value="F:carboxypeptidase activity"/>
    <property type="evidence" value="ECO:0007669"/>
    <property type="project" value="UniProtKB-KW"/>
</dbReference>
<keyword evidence="1" id="KW-0121">Carboxypeptidase</keyword>
<dbReference type="Pfam" id="PF13715">
    <property type="entry name" value="CarbopepD_reg_2"/>
    <property type="match status" value="1"/>
</dbReference>
<dbReference type="AlphaFoldDB" id="A0AA46W5U7"/>
<dbReference type="RefSeq" id="WP_264859887.1">
    <property type="nucleotide sequence ID" value="NZ_CP110230.1"/>
</dbReference>
<dbReference type="EMBL" id="CP110230">
    <property type="protein sequence ID" value="UZD39847.1"/>
    <property type="molecule type" value="Genomic_DNA"/>
</dbReference>
<protein>
    <submittedName>
        <fullName evidence="1">Carboxypeptidase-like regulatory domain-containing protein</fullName>
    </submittedName>
</protein>
<keyword evidence="1" id="KW-0378">Hydrolase</keyword>
<dbReference type="Proteomes" id="UP001163262">
    <property type="component" value="Chromosome"/>
</dbReference>
<keyword evidence="1" id="KW-0645">Protease</keyword>
<dbReference type="InterPro" id="IPR008969">
    <property type="entry name" value="CarboxyPept-like_regulatory"/>
</dbReference>